<proteinExistence type="predicted"/>
<protein>
    <submittedName>
        <fullName evidence="1">Uncharacterized protein</fullName>
    </submittedName>
</protein>
<evidence type="ECO:0000313" key="1">
    <source>
        <dbReference type="EMBL" id="QYA18396.1"/>
    </source>
</evidence>
<accession>A0A8F8PK52</accession>
<dbReference type="EMBL" id="MZ420154">
    <property type="protein sequence ID" value="QYA18396.1"/>
    <property type="molecule type" value="Genomic_DNA"/>
</dbReference>
<sequence>MEGSESKSVYETHITVDPFDQGLLFAFIKQQSDARMINLRPTCPQTFYGDYPIQPMLTYWYNGQDEDACDLATKTGIKMEQFGMRVNRVKVEAAFSGSTVPDYADGEHYFEFHFKVAVATNAEWNKLANMCALKGAHLSFNLYSKSGNMVPIVTIRLYHTTKQDALTNLQSLVNAIKEDGFTLIGGVEREYSVMDSNVFLDQGWLFKENTKPDSGLFYVPIPL</sequence>
<name>A0A8F8PK52_9VIRU</name>
<gene>
    <name evidence="1" type="ORF">KOM_12_126</name>
</gene>
<organism evidence="1">
    <name type="scientific">Clandestinovirus</name>
    <dbReference type="NCBI Taxonomy" id="2831644"/>
    <lineage>
        <taxon>Viruses</taxon>
    </lineage>
</organism>
<reference evidence="1" key="1">
    <citation type="submission" date="2021-06" db="EMBL/GenBank/DDBJ databases">
        <authorList>
            <person name="Rolland C."/>
        </authorList>
    </citation>
    <scope>NUCLEOTIDE SEQUENCE</scope>
    <source>
        <strain evidence="1">347.936635</strain>
    </source>
</reference>